<proteinExistence type="predicted"/>
<feature type="compositionally biased region" description="Basic and acidic residues" evidence="1">
    <location>
        <begin position="151"/>
        <end position="163"/>
    </location>
</feature>
<feature type="region of interest" description="Disordered" evidence="1">
    <location>
        <begin position="122"/>
        <end position="246"/>
    </location>
</feature>
<evidence type="ECO:0000313" key="2">
    <source>
        <dbReference type="EMBL" id="GMS96736.1"/>
    </source>
</evidence>
<dbReference type="Proteomes" id="UP001432027">
    <property type="component" value="Unassembled WGS sequence"/>
</dbReference>
<organism evidence="2 3">
    <name type="scientific">Pristionchus entomophagus</name>
    <dbReference type="NCBI Taxonomy" id="358040"/>
    <lineage>
        <taxon>Eukaryota</taxon>
        <taxon>Metazoa</taxon>
        <taxon>Ecdysozoa</taxon>
        <taxon>Nematoda</taxon>
        <taxon>Chromadorea</taxon>
        <taxon>Rhabditida</taxon>
        <taxon>Rhabditina</taxon>
        <taxon>Diplogasteromorpha</taxon>
        <taxon>Diplogasteroidea</taxon>
        <taxon>Neodiplogasteridae</taxon>
        <taxon>Pristionchus</taxon>
    </lineage>
</organism>
<feature type="compositionally biased region" description="Basic and acidic residues" evidence="1">
    <location>
        <begin position="24"/>
        <end position="35"/>
    </location>
</feature>
<feature type="compositionally biased region" description="Basic and acidic residues" evidence="1">
    <location>
        <begin position="223"/>
        <end position="246"/>
    </location>
</feature>
<name>A0AAV5TQV0_9BILA</name>
<dbReference type="EMBL" id="BTSX01000004">
    <property type="protein sequence ID" value="GMS96736.1"/>
    <property type="molecule type" value="Genomic_DNA"/>
</dbReference>
<gene>
    <name evidence="2" type="ORF">PENTCL1PPCAC_18911</name>
</gene>
<reference evidence="2" key="1">
    <citation type="submission" date="2023-10" db="EMBL/GenBank/DDBJ databases">
        <title>Genome assembly of Pristionchus species.</title>
        <authorList>
            <person name="Yoshida K."/>
            <person name="Sommer R.J."/>
        </authorList>
    </citation>
    <scope>NUCLEOTIDE SEQUENCE</scope>
    <source>
        <strain evidence="2">RS0144</strain>
    </source>
</reference>
<evidence type="ECO:0000256" key="1">
    <source>
        <dbReference type="SAM" id="MobiDB-lite"/>
    </source>
</evidence>
<keyword evidence="3" id="KW-1185">Reference proteome</keyword>
<accession>A0AAV5TQV0</accession>
<feature type="region of interest" description="Disordered" evidence="1">
    <location>
        <begin position="1"/>
        <end position="72"/>
    </location>
</feature>
<protein>
    <submittedName>
        <fullName evidence="2">Uncharacterized protein</fullName>
    </submittedName>
</protein>
<sequence length="246" mass="28304">RPDRTRMPDDVPDEEEQQRLAELATREQKEAEEQRRRRKRKSIGMSIFPSMSGETSIDGGEASNPIDIHQPKSPDVFYDGFIKAGNADSDEVLFSEDGEKTEERIMLQVNVQGRKPFGLALFPFKGQDKPAEPSIDSNYRQGRRRSLRIQPMEEEKTKAEEKRERRKSKMFPVTPLRESSLDRETNPVENANRSARRKSGQIRPLSAKKEEETSSSTNPYNDDPCRSEEQMKADDASNMERKTKKL</sequence>
<evidence type="ECO:0000313" key="3">
    <source>
        <dbReference type="Proteomes" id="UP001432027"/>
    </source>
</evidence>
<dbReference type="AlphaFoldDB" id="A0AAV5TQV0"/>
<feature type="non-terminal residue" evidence="2">
    <location>
        <position position="246"/>
    </location>
</feature>
<comment type="caution">
    <text evidence="2">The sequence shown here is derived from an EMBL/GenBank/DDBJ whole genome shotgun (WGS) entry which is preliminary data.</text>
</comment>
<feature type="non-terminal residue" evidence="2">
    <location>
        <position position="1"/>
    </location>
</feature>